<evidence type="ECO:0000256" key="8">
    <source>
        <dbReference type="RuleBase" id="RU361215"/>
    </source>
</evidence>
<feature type="active site" description="Nucleophile" evidence="7">
    <location>
        <position position="104"/>
    </location>
</feature>
<evidence type="ECO:0000259" key="9">
    <source>
        <dbReference type="PROSITE" id="PS52048"/>
    </source>
</evidence>
<dbReference type="GO" id="GO:0005737">
    <property type="term" value="C:cytoplasm"/>
    <property type="evidence" value="ECO:0007669"/>
    <property type="project" value="TreeGrafter"/>
</dbReference>
<accession>A0AAD5PE76</accession>
<keyword evidence="6 7" id="KW-0788">Thiol protease</keyword>
<evidence type="ECO:0000256" key="5">
    <source>
        <dbReference type="ARBA" id="ARBA00022801"/>
    </source>
</evidence>
<comment type="catalytic activity">
    <reaction evidence="1 7 8">
        <text>Thiol-dependent hydrolysis of ester, thioester, amide, peptide and isopeptide bonds formed by the C-terminal Gly of ubiquitin (a 76-residue protein attached to proteins as an intracellular targeting signal).</text>
        <dbReference type="EC" id="3.4.19.12"/>
    </reaction>
</comment>
<evidence type="ECO:0000256" key="7">
    <source>
        <dbReference type="PROSITE-ProRule" id="PRU01393"/>
    </source>
</evidence>
<evidence type="ECO:0000256" key="3">
    <source>
        <dbReference type="ARBA" id="ARBA00022670"/>
    </source>
</evidence>
<keyword evidence="11" id="KW-1185">Reference proteome</keyword>
<dbReference type="Pfam" id="PF01088">
    <property type="entry name" value="Peptidase_C12"/>
    <property type="match status" value="1"/>
</dbReference>
<reference evidence="10" key="2">
    <citation type="submission" date="2023-02" db="EMBL/GenBank/DDBJ databases">
        <authorList>
            <consortium name="DOE Joint Genome Institute"/>
            <person name="Mondo S.J."/>
            <person name="Chang Y."/>
            <person name="Wang Y."/>
            <person name="Ahrendt S."/>
            <person name="Andreopoulos W."/>
            <person name="Barry K."/>
            <person name="Beard J."/>
            <person name="Benny G.L."/>
            <person name="Blankenship S."/>
            <person name="Bonito G."/>
            <person name="Cuomo C."/>
            <person name="Desiro A."/>
            <person name="Gervers K.A."/>
            <person name="Hundley H."/>
            <person name="Kuo A."/>
            <person name="LaButti K."/>
            <person name="Lang B.F."/>
            <person name="Lipzen A."/>
            <person name="O'Donnell K."/>
            <person name="Pangilinan J."/>
            <person name="Reynolds N."/>
            <person name="Sandor L."/>
            <person name="Smith M.W."/>
            <person name="Tsang A."/>
            <person name="Grigoriev I.V."/>
            <person name="Stajich J.E."/>
            <person name="Spatafora J.W."/>
        </authorList>
    </citation>
    <scope>NUCLEOTIDE SEQUENCE</scope>
    <source>
        <strain evidence="10">RSA 2281</strain>
    </source>
</reference>
<dbReference type="EC" id="3.4.19.12" evidence="8"/>
<proteinExistence type="inferred from homology"/>
<organism evidence="10 11">
    <name type="scientific">Phascolomyces articulosus</name>
    <dbReference type="NCBI Taxonomy" id="60185"/>
    <lineage>
        <taxon>Eukaryota</taxon>
        <taxon>Fungi</taxon>
        <taxon>Fungi incertae sedis</taxon>
        <taxon>Mucoromycota</taxon>
        <taxon>Mucoromycotina</taxon>
        <taxon>Mucoromycetes</taxon>
        <taxon>Mucorales</taxon>
        <taxon>Lichtheimiaceae</taxon>
        <taxon>Phascolomyces</taxon>
    </lineage>
</organism>
<feature type="site" description="Important for enzyme activity" evidence="7">
    <location>
        <position position="191"/>
    </location>
</feature>
<reference evidence="10" key="1">
    <citation type="journal article" date="2022" name="IScience">
        <title>Evolution of zygomycete secretomes and the origins of terrestrial fungal ecologies.</title>
        <authorList>
            <person name="Chang Y."/>
            <person name="Wang Y."/>
            <person name="Mondo S."/>
            <person name="Ahrendt S."/>
            <person name="Andreopoulos W."/>
            <person name="Barry K."/>
            <person name="Beard J."/>
            <person name="Benny G.L."/>
            <person name="Blankenship S."/>
            <person name="Bonito G."/>
            <person name="Cuomo C."/>
            <person name="Desiro A."/>
            <person name="Gervers K.A."/>
            <person name="Hundley H."/>
            <person name="Kuo A."/>
            <person name="LaButti K."/>
            <person name="Lang B.F."/>
            <person name="Lipzen A."/>
            <person name="O'Donnell K."/>
            <person name="Pangilinan J."/>
            <person name="Reynolds N."/>
            <person name="Sandor L."/>
            <person name="Smith M.E."/>
            <person name="Tsang A."/>
            <person name="Grigoriev I.V."/>
            <person name="Stajich J.E."/>
            <person name="Spatafora J.W."/>
        </authorList>
    </citation>
    <scope>NUCLEOTIDE SEQUENCE</scope>
    <source>
        <strain evidence="10">RSA 2281</strain>
    </source>
</reference>
<evidence type="ECO:0000256" key="1">
    <source>
        <dbReference type="ARBA" id="ARBA00000707"/>
    </source>
</evidence>
<dbReference type="PRINTS" id="PR00707">
    <property type="entry name" value="UBCTHYDRLASE"/>
</dbReference>
<dbReference type="PANTHER" id="PTHR10589:SF17">
    <property type="entry name" value="UBIQUITIN CARBOXYL-TERMINAL HYDROLASE"/>
    <property type="match status" value="1"/>
</dbReference>
<comment type="caution">
    <text evidence="10">The sequence shown here is derived from an EMBL/GenBank/DDBJ whole genome shotgun (WGS) entry which is preliminary data.</text>
</comment>
<comment type="similarity">
    <text evidence="2 7 8">Belongs to the peptidase C12 family.</text>
</comment>
<dbReference type="GO" id="GO:0004843">
    <property type="term" value="F:cysteine-type deubiquitinase activity"/>
    <property type="evidence" value="ECO:0007669"/>
    <property type="project" value="UniProtKB-UniRule"/>
</dbReference>
<dbReference type="FunFam" id="3.40.532.10:FF:000006">
    <property type="entry name" value="Ubiquitin carboxyl-terminal hydrolase"/>
    <property type="match status" value="1"/>
</dbReference>
<protein>
    <recommendedName>
        <fullName evidence="8">Ubiquitin carboxyl-terminal hydrolase</fullName>
        <ecNumber evidence="8">3.4.19.12</ecNumber>
    </recommendedName>
</protein>
<gene>
    <name evidence="10" type="ORF">BDA99DRAFT_559471</name>
</gene>
<dbReference type="InterPro" id="IPR001578">
    <property type="entry name" value="Peptidase_C12_UCH"/>
</dbReference>
<dbReference type="CDD" id="cd09616">
    <property type="entry name" value="Peptidase_C12_UCH_L1_L3"/>
    <property type="match status" value="1"/>
</dbReference>
<feature type="active site" description="Proton donor" evidence="7">
    <location>
        <position position="176"/>
    </location>
</feature>
<dbReference type="SUPFAM" id="SSF54001">
    <property type="entry name" value="Cysteine proteinases"/>
    <property type="match status" value="1"/>
</dbReference>
<dbReference type="EMBL" id="JAIXMP010000012">
    <property type="protein sequence ID" value="KAI9264177.1"/>
    <property type="molecule type" value="Genomic_DNA"/>
</dbReference>
<dbReference type="Gene3D" id="3.40.532.10">
    <property type="entry name" value="Peptidase C12, ubiquitin carboxyl-terminal hydrolase"/>
    <property type="match status" value="1"/>
</dbReference>
<evidence type="ECO:0000256" key="6">
    <source>
        <dbReference type="ARBA" id="ARBA00022807"/>
    </source>
</evidence>
<dbReference type="Proteomes" id="UP001209540">
    <property type="component" value="Unassembled WGS sequence"/>
</dbReference>
<sequence>MEDKAAPVKERISWIPLELNPDVWNKLIHENGVDKTWAFNDIYGFDPESLGLIPQPVSAIIFVYPTMTETDLKFRKQEEQRILKEGQFLGPNVMHFKQTIYNACGMMALIHLLANNRALLTGPGVFREIVEQADGMTVDQRIKLLENNKRLAYVHEIAGKDGQTNAPAPEAEVDVHYVCFTDTDDHLYELDGDKPFPINHGLCTDLVKDTARVIRQIMERDPNEKNFSAMALSRLG</sequence>
<evidence type="ECO:0000256" key="2">
    <source>
        <dbReference type="ARBA" id="ARBA00009326"/>
    </source>
</evidence>
<feature type="site" description="Transition state stabilizer" evidence="7">
    <location>
        <position position="98"/>
    </location>
</feature>
<evidence type="ECO:0000256" key="4">
    <source>
        <dbReference type="ARBA" id="ARBA00022786"/>
    </source>
</evidence>
<keyword evidence="5 7" id="KW-0378">Hydrolase</keyword>
<dbReference type="GO" id="GO:0006511">
    <property type="term" value="P:ubiquitin-dependent protein catabolic process"/>
    <property type="evidence" value="ECO:0007669"/>
    <property type="project" value="UniProtKB-UniRule"/>
</dbReference>
<dbReference type="PROSITE" id="PS52048">
    <property type="entry name" value="UCH_DOMAIN"/>
    <property type="match status" value="1"/>
</dbReference>
<keyword evidence="3 7" id="KW-0645">Protease</keyword>
<dbReference type="PANTHER" id="PTHR10589">
    <property type="entry name" value="UBIQUITIN CARBOXYL-TERMINAL HYDROLASE"/>
    <property type="match status" value="1"/>
</dbReference>
<keyword evidence="4 7" id="KW-0833">Ubl conjugation pathway</keyword>
<evidence type="ECO:0000313" key="10">
    <source>
        <dbReference type="EMBL" id="KAI9264177.1"/>
    </source>
</evidence>
<dbReference type="InterPro" id="IPR038765">
    <property type="entry name" value="Papain-like_cys_pep_sf"/>
</dbReference>
<dbReference type="GO" id="GO:0016579">
    <property type="term" value="P:protein deubiquitination"/>
    <property type="evidence" value="ECO:0007669"/>
    <property type="project" value="TreeGrafter"/>
</dbReference>
<dbReference type="AlphaFoldDB" id="A0AAD5PE76"/>
<feature type="domain" description="UCH catalytic" evidence="9">
    <location>
        <begin position="13"/>
        <end position="234"/>
    </location>
</feature>
<name>A0AAD5PE76_9FUNG</name>
<evidence type="ECO:0000313" key="11">
    <source>
        <dbReference type="Proteomes" id="UP001209540"/>
    </source>
</evidence>
<dbReference type="InterPro" id="IPR036959">
    <property type="entry name" value="Peptidase_C12_UCH_sf"/>
</dbReference>